<feature type="transmembrane region" description="Helical" evidence="9">
    <location>
        <begin position="112"/>
        <end position="130"/>
    </location>
</feature>
<evidence type="ECO:0000313" key="10">
    <source>
        <dbReference type="EMBL" id="MCZ3364870.1"/>
    </source>
</evidence>
<evidence type="ECO:0000256" key="6">
    <source>
        <dbReference type="ARBA" id="ARBA00022692"/>
    </source>
</evidence>
<dbReference type="AlphaFoldDB" id="A0A9E5DKS6"/>
<evidence type="ECO:0000256" key="7">
    <source>
        <dbReference type="ARBA" id="ARBA00022989"/>
    </source>
</evidence>
<keyword evidence="4" id="KW-0813">Transport</keyword>
<feature type="transmembrane region" description="Helical" evidence="9">
    <location>
        <begin position="6"/>
        <end position="25"/>
    </location>
</feature>
<dbReference type="Proteomes" id="UP001074446">
    <property type="component" value="Unassembled WGS sequence"/>
</dbReference>
<evidence type="ECO:0000313" key="11">
    <source>
        <dbReference type="EMBL" id="MCZ3372625.1"/>
    </source>
</evidence>
<accession>A0A9E5DKS6</accession>
<dbReference type="GO" id="GO:0005315">
    <property type="term" value="F:phosphate transmembrane transporter activity"/>
    <property type="evidence" value="ECO:0007669"/>
    <property type="project" value="InterPro"/>
</dbReference>
<evidence type="ECO:0000256" key="4">
    <source>
        <dbReference type="ARBA" id="ARBA00022448"/>
    </source>
</evidence>
<dbReference type="EMBL" id="JAPVER010000018">
    <property type="protein sequence ID" value="MCZ3364870.1"/>
    <property type="molecule type" value="Genomic_DNA"/>
</dbReference>
<dbReference type="Proteomes" id="UP001068021">
    <property type="component" value="Unassembled WGS sequence"/>
</dbReference>
<evidence type="ECO:0000256" key="9">
    <source>
        <dbReference type="SAM" id="Phobius"/>
    </source>
</evidence>
<feature type="transmembrane region" description="Helical" evidence="9">
    <location>
        <begin position="218"/>
        <end position="234"/>
    </location>
</feature>
<organism evidence="10 12">
    <name type="scientific">Methanobacterium veterum</name>
    <dbReference type="NCBI Taxonomy" id="408577"/>
    <lineage>
        <taxon>Archaea</taxon>
        <taxon>Methanobacteriati</taxon>
        <taxon>Methanobacteriota</taxon>
        <taxon>Methanomada group</taxon>
        <taxon>Methanobacteria</taxon>
        <taxon>Methanobacteriales</taxon>
        <taxon>Methanobacteriaceae</taxon>
        <taxon>Methanobacterium</taxon>
    </lineage>
</organism>
<keyword evidence="12" id="KW-1185">Reference proteome</keyword>
<sequence length="330" mass="33898">MSKILDYLIILGVAAGIYLAANIGANDIGNSMGTAVGSGVVKMRQALIVGAVFMFIGAVFLSGNVIKTISGGIVASSFITPIGAVIATLSAGIWVSISIFRKTPVSGSHAMVGAIFGYGIVYAGTAHIQWNSLLNIALSWISSPLLGLTVGFVFYYLLRVSLLEKTTSMAVRGRLEKIFSYLQIVSSCFAAMGVGAIDIAAATGIMIAVAGSAASSDIRVLGAIGIVSGILVAGNRITGTVGKRITNLVPTRGVSAQIAAASVILLFTFLGMPISPTQTLVGSVIGVGLARKTRDIGGDVVKQIVSSWALTFPICAVISGTLFFVISSFL</sequence>
<comment type="similarity">
    <text evidence="3">Belongs to the inorganic phosphate transporter (PiT) (TC 2.A.20) family.</text>
</comment>
<gene>
    <name evidence="11" type="ORF">O3H35_08255</name>
    <name evidence="10" type="ORF">O3H54_03135</name>
</gene>
<evidence type="ECO:0000256" key="2">
    <source>
        <dbReference type="ARBA" id="ARBA00004141"/>
    </source>
</evidence>
<proteinExistence type="inferred from homology"/>
<keyword evidence="8 9" id="KW-0472">Membrane</keyword>
<dbReference type="GO" id="GO:0035435">
    <property type="term" value="P:phosphate ion transmembrane transport"/>
    <property type="evidence" value="ECO:0007669"/>
    <property type="project" value="TreeGrafter"/>
</dbReference>
<feature type="transmembrane region" description="Helical" evidence="9">
    <location>
        <begin position="136"/>
        <end position="158"/>
    </location>
</feature>
<evidence type="ECO:0000256" key="5">
    <source>
        <dbReference type="ARBA" id="ARBA00022592"/>
    </source>
</evidence>
<keyword evidence="7 9" id="KW-1133">Transmembrane helix</keyword>
<evidence type="ECO:0000256" key="3">
    <source>
        <dbReference type="ARBA" id="ARBA00009916"/>
    </source>
</evidence>
<feature type="transmembrane region" description="Helical" evidence="9">
    <location>
        <begin position="46"/>
        <end position="66"/>
    </location>
</feature>
<feature type="transmembrane region" description="Helical" evidence="9">
    <location>
        <begin position="308"/>
        <end position="329"/>
    </location>
</feature>
<protein>
    <submittedName>
        <fullName evidence="10">Inorganic phosphate transporter</fullName>
    </submittedName>
</protein>
<keyword evidence="6 9" id="KW-0812">Transmembrane</keyword>
<name>A0A9E5DKS6_9EURY</name>
<dbReference type="PANTHER" id="PTHR11101">
    <property type="entry name" value="PHOSPHATE TRANSPORTER"/>
    <property type="match status" value="1"/>
</dbReference>
<dbReference type="GO" id="GO:0016020">
    <property type="term" value="C:membrane"/>
    <property type="evidence" value="ECO:0007669"/>
    <property type="project" value="UniProtKB-SubCell"/>
</dbReference>
<comment type="subcellular location">
    <subcellularLocation>
        <location evidence="2">Membrane</location>
        <topology evidence="2">Multi-pass membrane protein</topology>
    </subcellularLocation>
</comment>
<reference evidence="10" key="1">
    <citation type="submission" date="2022-12" db="EMBL/GenBank/DDBJ databases">
        <title>Reclassification of two methanogenic archaea species isolated from the Kolyma lowland permafrost.</title>
        <authorList>
            <person name="Trubitsyn V.E."/>
            <person name="Rivkina E.M."/>
            <person name="Shcherbakova V.A."/>
        </authorList>
    </citation>
    <scope>NUCLEOTIDE SEQUENCE</scope>
    <source>
        <strain evidence="10">M2</strain>
        <strain evidence="11">MK4</strain>
    </source>
</reference>
<comment type="caution">
    <text evidence="10">The sequence shown here is derived from an EMBL/GenBank/DDBJ whole genome shotgun (WGS) entry which is preliminary data.</text>
</comment>
<feature type="transmembrane region" description="Helical" evidence="9">
    <location>
        <begin position="179"/>
        <end position="212"/>
    </location>
</feature>
<evidence type="ECO:0000313" key="12">
    <source>
        <dbReference type="Proteomes" id="UP001068021"/>
    </source>
</evidence>
<feature type="transmembrane region" description="Helical" evidence="9">
    <location>
        <begin position="78"/>
        <end position="100"/>
    </location>
</feature>
<dbReference type="Pfam" id="PF01384">
    <property type="entry name" value="PHO4"/>
    <property type="match status" value="1"/>
</dbReference>
<keyword evidence="5" id="KW-0592">Phosphate transport</keyword>
<dbReference type="RefSeq" id="WP_245611121.1">
    <property type="nucleotide sequence ID" value="NZ_JAPVER010000018.1"/>
</dbReference>
<feature type="transmembrane region" description="Helical" evidence="9">
    <location>
        <begin position="254"/>
        <end position="274"/>
    </location>
</feature>
<dbReference type="PANTHER" id="PTHR11101:SF80">
    <property type="entry name" value="PHOSPHATE TRANSPORTER"/>
    <property type="match status" value="1"/>
</dbReference>
<comment type="function">
    <text evidence="1">Potential transporter for phosphate.</text>
</comment>
<dbReference type="EMBL" id="JAPVES010000030">
    <property type="protein sequence ID" value="MCZ3372625.1"/>
    <property type="molecule type" value="Genomic_DNA"/>
</dbReference>
<evidence type="ECO:0000256" key="8">
    <source>
        <dbReference type="ARBA" id="ARBA00023136"/>
    </source>
</evidence>
<evidence type="ECO:0000256" key="1">
    <source>
        <dbReference type="ARBA" id="ARBA00001981"/>
    </source>
</evidence>
<dbReference type="InterPro" id="IPR001204">
    <property type="entry name" value="Phos_transporter"/>
</dbReference>